<dbReference type="RefSeq" id="WP_359690052.1">
    <property type="nucleotide sequence ID" value="NZ_JBEYXT010000005.1"/>
</dbReference>
<proteinExistence type="predicted"/>
<evidence type="ECO:0000313" key="1">
    <source>
        <dbReference type="EMBL" id="MEU6799815.1"/>
    </source>
</evidence>
<dbReference type="Pfam" id="PF13416">
    <property type="entry name" value="SBP_bac_8"/>
    <property type="match status" value="1"/>
</dbReference>
<dbReference type="PANTHER" id="PTHR43649:SF32">
    <property type="entry name" value="SUGAR BINDING SECRETED PROTEIN"/>
    <property type="match status" value="1"/>
</dbReference>
<keyword evidence="2" id="KW-1185">Reference proteome</keyword>
<dbReference type="Gene3D" id="3.40.190.10">
    <property type="entry name" value="Periplasmic binding protein-like II"/>
    <property type="match status" value="1"/>
</dbReference>
<dbReference type="InterPro" id="IPR006059">
    <property type="entry name" value="SBP"/>
</dbReference>
<name>A0ABV3ARK3_9ACTN</name>
<dbReference type="InterPro" id="IPR050490">
    <property type="entry name" value="Bact_solute-bd_prot1"/>
</dbReference>
<dbReference type="Proteomes" id="UP001551189">
    <property type="component" value="Unassembled WGS sequence"/>
</dbReference>
<organism evidence="1 2">
    <name type="scientific">Streptomyces neyagawaensis</name>
    <dbReference type="NCBI Taxonomy" id="42238"/>
    <lineage>
        <taxon>Bacteria</taxon>
        <taxon>Bacillati</taxon>
        <taxon>Actinomycetota</taxon>
        <taxon>Actinomycetes</taxon>
        <taxon>Kitasatosporales</taxon>
        <taxon>Streptomycetaceae</taxon>
        <taxon>Streptomyces</taxon>
    </lineage>
</organism>
<accession>A0ABV3ARK3</accession>
<evidence type="ECO:0000313" key="2">
    <source>
        <dbReference type="Proteomes" id="UP001551189"/>
    </source>
</evidence>
<dbReference type="EMBL" id="JBEYXT010000005">
    <property type="protein sequence ID" value="MEU6799815.1"/>
    <property type="molecule type" value="Genomic_DNA"/>
</dbReference>
<protein>
    <submittedName>
        <fullName evidence="1">Extracellular solute-binding protein</fullName>
    </submittedName>
</protein>
<dbReference type="PANTHER" id="PTHR43649">
    <property type="entry name" value="ARABINOSE-BINDING PROTEIN-RELATED"/>
    <property type="match status" value="1"/>
</dbReference>
<reference evidence="1 2" key="1">
    <citation type="submission" date="2024-06" db="EMBL/GenBank/DDBJ databases">
        <title>The Natural Products Discovery Center: Release of the First 8490 Sequenced Strains for Exploring Actinobacteria Biosynthetic Diversity.</title>
        <authorList>
            <person name="Kalkreuter E."/>
            <person name="Kautsar S.A."/>
            <person name="Yang D."/>
            <person name="Bader C.D."/>
            <person name="Teijaro C.N."/>
            <person name="Fluegel L."/>
            <person name="Davis C.M."/>
            <person name="Simpson J.R."/>
            <person name="Lauterbach L."/>
            <person name="Steele A.D."/>
            <person name="Gui C."/>
            <person name="Meng S."/>
            <person name="Li G."/>
            <person name="Viehrig K."/>
            <person name="Ye F."/>
            <person name="Su P."/>
            <person name="Kiefer A.F."/>
            <person name="Nichols A."/>
            <person name="Cepeda A.J."/>
            <person name="Yan W."/>
            <person name="Fan B."/>
            <person name="Jiang Y."/>
            <person name="Adhikari A."/>
            <person name="Zheng C.-J."/>
            <person name="Schuster L."/>
            <person name="Cowan T.M."/>
            <person name="Smanski M.J."/>
            <person name="Chevrette M.G."/>
            <person name="De Carvalho L.P.S."/>
            <person name="Shen B."/>
        </authorList>
    </citation>
    <scope>NUCLEOTIDE SEQUENCE [LARGE SCALE GENOMIC DNA]</scope>
    <source>
        <strain evidence="1 2">NPDC046851</strain>
    </source>
</reference>
<comment type="caution">
    <text evidence="1">The sequence shown here is derived from an EMBL/GenBank/DDBJ whole genome shotgun (WGS) entry which is preliminary data.</text>
</comment>
<gene>
    <name evidence="1" type="ORF">ABZ931_02140</name>
</gene>
<sequence length="453" mass="48153">MRARTLPHSRPRSGGGTRIARTTRKTVVIAAVAALGAGLLAGCADDGKDEDDTSSGSGGGKTKITLGLFGTAGFEESGLYKEYEKLHPDIDIQQTVVERNENYYPALLNHLTTGSGLQDIQMVEVGNIAEIVGTQSDKLLDLSKYGKKDDYLPWKWQQGSTSGGQTVALGTDVGPMAICYRKDLFKKAGLPTDRTEVGKLWAGSWDKLVETGNKYKAKAPKGTTFLDSPGGLLQAILSSEKDRFYDSSGEVIYKTNPAVKAAFDLTAKAAKDGLVGNQTQFQPAWDTTIANSKFAAMSCPPWMLGYIKGKSKPEAAGKWEIAQAPKSGNWGGSFLSVPKNGKNAEEAAKLAAWLTAPEQQAKLFAVQGSFPSTPAAYDSDAVKNAKNDMTGDAPIGTIFAEAAKNIPVQTIGPKDQIIQQGLTDNGVILVAQGKSAGEAWKNAVKTIDNALDK</sequence>
<dbReference type="SUPFAM" id="SSF53850">
    <property type="entry name" value="Periplasmic binding protein-like II"/>
    <property type="match status" value="1"/>
</dbReference>